<dbReference type="PANTHER" id="PTHR46401">
    <property type="entry name" value="GLYCOSYLTRANSFERASE WBBK-RELATED"/>
    <property type="match status" value="1"/>
</dbReference>
<protein>
    <submittedName>
        <fullName evidence="3">Glycosyltransferase involved in cell wall biosynthesis</fullName>
    </submittedName>
</protein>
<dbReference type="SUPFAM" id="SSF53756">
    <property type="entry name" value="UDP-Glycosyltransferase/glycogen phosphorylase"/>
    <property type="match status" value="1"/>
</dbReference>
<gene>
    <name evidence="3" type="ORF">J2Z42_000202</name>
</gene>
<feature type="domain" description="Glycosyl transferase family 1" evidence="2">
    <location>
        <begin position="166"/>
        <end position="336"/>
    </location>
</feature>
<dbReference type="EMBL" id="JAGGLM010000001">
    <property type="protein sequence ID" value="MBP2031537.1"/>
    <property type="molecule type" value="Genomic_DNA"/>
</dbReference>
<evidence type="ECO:0000313" key="3">
    <source>
        <dbReference type="EMBL" id="MBP2031537.1"/>
    </source>
</evidence>
<comment type="caution">
    <text evidence="3">The sequence shown here is derived from an EMBL/GenBank/DDBJ whole genome shotgun (WGS) entry which is preliminary data.</text>
</comment>
<dbReference type="Gene3D" id="3.40.50.2000">
    <property type="entry name" value="Glycogen Phosphorylase B"/>
    <property type="match status" value="2"/>
</dbReference>
<organism evidence="3 4">
    <name type="scientific">Clostridium algifaecis</name>
    <dbReference type="NCBI Taxonomy" id="1472040"/>
    <lineage>
        <taxon>Bacteria</taxon>
        <taxon>Bacillati</taxon>
        <taxon>Bacillota</taxon>
        <taxon>Clostridia</taxon>
        <taxon>Eubacteriales</taxon>
        <taxon>Clostridiaceae</taxon>
        <taxon>Clostridium</taxon>
    </lineage>
</organism>
<evidence type="ECO:0000259" key="2">
    <source>
        <dbReference type="Pfam" id="PF00534"/>
    </source>
</evidence>
<sequence>MKILYIYPFCGLGGVETSIINKMQSMNKLGIYSEALLLNFYGEGGTILTKNSHINASPSIDDLINVINKNFDVISIIDFPQFFRALNILQINSKIIYETHCSDLPSMRRNYKIMNSEKISAIIVPSDFNKNMIKKLVRTDKKVFVLPNPINMALFRNIPLSKLLEKNKEFIDKKNIIWVGRLQGSKNPVEFIRLGLRLLKKDMNFHFTLVGDICGDYQFFNFIKSNIPPNYKPKFSFIHSVPNEEMPEIYSLAANTGGCLVSTSNNESLPMIFLEAISCRCPIVSTNVGGIGDIIINNSTGKIYPLNNINEGFNAIYDLVDEKNKVKRNKIINNAYSLVKSRHSFEKVSENYKHIINMIFN</sequence>
<dbReference type="Pfam" id="PF00534">
    <property type="entry name" value="Glycos_transf_1"/>
    <property type="match status" value="1"/>
</dbReference>
<dbReference type="RefSeq" id="WP_209700493.1">
    <property type="nucleotide sequence ID" value="NZ_JAGGLM010000001.1"/>
</dbReference>
<keyword evidence="4" id="KW-1185">Reference proteome</keyword>
<dbReference type="CDD" id="cd03801">
    <property type="entry name" value="GT4_PimA-like"/>
    <property type="match status" value="1"/>
</dbReference>
<evidence type="ECO:0000313" key="4">
    <source>
        <dbReference type="Proteomes" id="UP001519307"/>
    </source>
</evidence>
<keyword evidence="1" id="KW-0808">Transferase</keyword>
<dbReference type="PANTHER" id="PTHR46401:SF2">
    <property type="entry name" value="GLYCOSYLTRANSFERASE WBBK-RELATED"/>
    <property type="match status" value="1"/>
</dbReference>
<reference evidence="3 4" key="1">
    <citation type="submission" date="2021-03" db="EMBL/GenBank/DDBJ databases">
        <title>Genomic Encyclopedia of Type Strains, Phase IV (KMG-IV): sequencing the most valuable type-strain genomes for metagenomic binning, comparative biology and taxonomic classification.</title>
        <authorList>
            <person name="Goeker M."/>
        </authorList>
    </citation>
    <scope>NUCLEOTIDE SEQUENCE [LARGE SCALE GENOMIC DNA]</scope>
    <source>
        <strain evidence="3 4">DSM 28783</strain>
    </source>
</reference>
<dbReference type="InterPro" id="IPR001296">
    <property type="entry name" value="Glyco_trans_1"/>
</dbReference>
<accession>A0ABS4KNB9</accession>
<evidence type="ECO:0000256" key="1">
    <source>
        <dbReference type="ARBA" id="ARBA00022679"/>
    </source>
</evidence>
<proteinExistence type="predicted"/>
<dbReference type="Proteomes" id="UP001519307">
    <property type="component" value="Unassembled WGS sequence"/>
</dbReference>
<name>A0ABS4KNB9_9CLOT</name>